<dbReference type="EMBL" id="BJZO01000091">
    <property type="protein sequence ID" value="GEO82596.1"/>
    <property type="molecule type" value="Genomic_DNA"/>
</dbReference>
<dbReference type="Proteomes" id="UP000321567">
    <property type="component" value="Unassembled WGS sequence"/>
</dbReference>
<dbReference type="RefSeq" id="WP_147164624.1">
    <property type="nucleotide sequence ID" value="NZ_BJZO01000091.1"/>
</dbReference>
<reference evidence="1 2" key="1">
    <citation type="submission" date="2019-07" db="EMBL/GenBank/DDBJ databases">
        <title>Whole genome shotgun sequence of Rhodospirillum oryzae NBRC 107573.</title>
        <authorList>
            <person name="Hosoyama A."/>
            <person name="Uohara A."/>
            <person name="Ohji S."/>
            <person name="Ichikawa N."/>
        </authorList>
    </citation>
    <scope>NUCLEOTIDE SEQUENCE [LARGE SCALE GENOMIC DNA]</scope>
    <source>
        <strain evidence="1 2">NBRC 107573</strain>
    </source>
</reference>
<organism evidence="1 2">
    <name type="scientific">Pararhodospirillum oryzae</name>
    <dbReference type="NCBI Taxonomy" id="478448"/>
    <lineage>
        <taxon>Bacteria</taxon>
        <taxon>Pseudomonadati</taxon>
        <taxon>Pseudomonadota</taxon>
        <taxon>Alphaproteobacteria</taxon>
        <taxon>Rhodospirillales</taxon>
        <taxon>Rhodospirillaceae</taxon>
        <taxon>Pararhodospirillum</taxon>
    </lineage>
</organism>
<dbReference type="OrthoDB" id="7998115at2"/>
<accession>A0A512HAW0</accession>
<proteinExistence type="predicted"/>
<evidence type="ECO:0000313" key="1">
    <source>
        <dbReference type="EMBL" id="GEO82596.1"/>
    </source>
</evidence>
<name>A0A512HAW0_9PROT</name>
<comment type="caution">
    <text evidence="1">The sequence shown here is derived from an EMBL/GenBank/DDBJ whole genome shotgun (WGS) entry which is preliminary data.</text>
</comment>
<keyword evidence="2" id="KW-1185">Reference proteome</keyword>
<gene>
    <name evidence="1" type="ORF">ROR02_27270</name>
</gene>
<dbReference type="AlphaFoldDB" id="A0A512HAW0"/>
<evidence type="ECO:0000313" key="2">
    <source>
        <dbReference type="Proteomes" id="UP000321567"/>
    </source>
</evidence>
<protein>
    <submittedName>
        <fullName evidence="1">Uncharacterized protein</fullName>
    </submittedName>
</protein>
<sequence length="117" mass="12245">MPGLEAVAPKLQKLLPLLGSDKDGEVLATVAAIRRTLDGAGANLHDLARALAAPRGAPSRSSDDDAGLIDALLGGDFDLTDWERDFVSSLSRLVAKGKRLSPKQRATLQGIAEECGL</sequence>